<evidence type="ECO:0000313" key="2">
    <source>
        <dbReference type="Proteomes" id="UP001223586"/>
    </source>
</evidence>
<dbReference type="Gene3D" id="3.30.2220.30">
    <property type="match status" value="1"/>
</dbReference>
<dbReference type="Proteomes" id="UP001223586">
    <property type="component" value="Unassembled WGS sequence"/>
</dbReference>
<dbReference type="Pfam" id="PF08890">
    <property type="entry name" value="Phage_TAC_5"/>
    <property type="match status" value="1"/>
</dbReference>
<name>A0ABT9WMD7_9BACI</name>
<protein>
    <recommendedName>
        <fullName evidence="3">Phage portal protein</fullName>
    </recommendedName>
</protein>
<comment type="caution">
    <text evidence="1">The sequence shown here is derived from an EMBL/GenBank/DDBJ whole genome shotgun (WGS) entry which is preliminary data.</text>
</comment>
<evidence type="ECO:0008006" key="3">
    <source>
        <dbReference type="Google" id="ProtNLM"/>
    </source>
</evidence>
<evidence type="ECO:0000313" key="1">
    <source>
        <dbReference type="EMBL" id="MDQ0174376.1"/>
    </source>
</evidence>
<organism evidence="1 2">
    <name type="scientific">Bacillus chungangensis</name>
    <dbReference type="NCBI Taxonomy" id="587633"/>
    <lineage>
        <taxon>Bacteria</taxon>
        <taxon>Bacillati</taxon>
        <taxon>Bacillota</taxon>
        <taxon>Bacilli</taxon>
        <taxon>Bacillales</taxon>
        <taxon>Bacillaceae</taxon>
        <taxon>Bacillus</taxon>
    </lineage>
</organism>
<dbReference type="InterPro" id="IPR014986">
    <property type="entry name" value="XkdN-like"/>
</dbReference>
<dbReference type="EMBL" id="JAUSTT010000001">
    <property type="protein sequence ID" value="MDQ0174376.1"/>
    <property type="molecule type" value="Genomic_DNA"/>
</dbReference>
<accession>A0ABT9WMD7</accession>
<proteinExistence type="predicted"/>
<keyword evidence="2" id="KW-1185">Reference proteome</keyword>
<dbReference type="InterPro" id="IPR038559">
    <property type="entry name" value="XkdN-like_sf"/>
</dbReference>
<sequence>MAELSAIDALLNSDVNVEEKYFVKRLDTYFTIKAIDGDTLNKIREEASDFEGRGKKKQKVVDGDKLGYLTIAAGCADPDFADPRVLEKFGAPTAGECVKKALLAGEIFELHQAILELSGFTADEDEDEIEDVKNS</sequence>
<gene>
    <name evidence="1" type="ORF">J2S08_000207</name>
</gene>
<dbReference type="RefSeq" id="WP_307225792.1">
    <property type="nucleotide sequence ID" value="NZ_JAUSTT010000001.1"/>
</dbReference>
<reference evidence="1 2" key="1">
    <citation type="submission" date="2023-07" db="EMBL/GenBank/DDBJ databases">
        <title>Genomic Encyclopedia of Type Strains, Phase IV (KMG-IV): sequencing the most valuable type-strain genomes for metagenomic binning, comparative biology and taxonomic classification.</title>
        <authorList>
            <person name="Goeker M."/>
        </authorList>
    </citation>
    <scope>NUCLEOTIDE SEQUENCE [LARGE SCALE GENOMIC DNA]</scope>
    <source>
        <strain evidence="1 2">DSM 23837</strain>
    </source>
</reference>